<protein>
    <submittedName>
        <fullName evidence="3">Uncharacterized protein</fullName>
    </submittedName>
</protein>
<dbReference type="InParanoid" id="E4WSU9"/>
<name>E4WSU9_OIKDI</name>
<dbReference type="OrthoDB" id="448621at2759"/>
<organism evidence="3">
    <name type="scientific">Oikopleura dioica</name>
    <name type="common">Tunicate</name>
    <dbReference type="NCBI Taxonomy" id="34765"/>
    <lineage>
        <taxon>Eukaryota</taxon>
        <taxon>Metazoa</taxon>
        <taxon>Chordata</taxon>
        <taxon>Tunicata</taxon>
        <taxon>Appendicularia</taxon>
        <taxon>Copelata</taxon>
        <taxon>Oikopleuridae</taxon>
        <taxon>Oikopleura</taxon>
    </lineage>
</organism>
<dbReference type="PANTHER" id="PTHR15881:SF2">
    <property type="entry name" value="MARGINAL ZONE B- AND B1-CELL-SPECIFIC PROTEIN"/>
    <property type="match status" value="1"/>
</dbReference>
<evidence type="ECO:0000313" key="4">
    <source>
        <dbReference type="Proteomes" id="UP000001307"/>
    </source>
</evidence>
<dbReference type="EMBL" id="FN653016">
    <property type="protein sequence ID" value="CBY06907.1"/>
    <property type="molecule type" value="Genomic_DNA"/>
</dbReference>
<dbReference type="AlphaFoldDB" id="E4WSU9"/>
<dbReference type="GO" id="GO:0005576">
    <property type="term" value="C:extracellular region"/>
    <property type="evidence" value="ECO:0007669"/>
    <property type="project" value="TreeGrafter"/>
</dbReference>
<dbReference type="Proteomes" id="UP000001307">
    <property type="component" value="Unassembled WGS sequence"/>
</dbReference>
<dbReference type="PANTHER" id="PTHR15881">
    <property type="entry name" value="MARGINAL ZONE B- AND B1-CELL-SPECIFIC PROTEIN"/>
    <property type="match status" value="1"/>
</dbReference>
<evidence type="ECO:0000313" key="3">
    <source>
        <dbReference type="EMBL" id="CBY06907.1"/>
    </source>
</evidence>
<dbReference type="InterPro" id="IPR052682">
    <property type="entry name" value="MZB1"/>
</dbReference>
<feature type="coiled-coil region" evidence="1">
    <location>
        <begin position="248"/>
        <end position="275"/>
    </location>
</feature>
<dbReference type="GO" id="GO:0034663">
    <property type="term" value="C:endoplasmic reticulum chaperone complex"/>
    <property type="evidence" value="ECO:0007669"/>
    <property type="project" value="TreeGrafter"/>
</dbReference>
<keyword evidence="1" id="KW-0175">Coiled coil</keyword>
<evidence type="ECO:0000256" key="1">
    <source>
        <dbReference type="SAM" id="Coils"/>
    </source>
</evidence>
<evidence type="ECO:0000256" key="2">
    <source>
        <dbReference type="SAM" id="MobiDB-lite"/>
    </source>
</evidence>
<proteinExistence type="predicted"/>
<reference evidence="3" key="1">
    <citation type="journal article" date="2010" name="Science">
        <title>Plasticity of animal genome architecture unmasked by rapid evolution of a pelagic tunicate.</title>
        <authorList>
            <person name="Denoeud F."/>
            <person name="Henriet S."/>
            <person name="Mungpakdee S."/>
            <person name="Aury J.M."/>
            <person name="Da Silva C."/>
            <person name="Brinkmann H."/>
            <person name="Mikhaleva J."/>
            <person name="Olsen L.C."/>
            <person name="Jubin C."/>
            <person name="Canestro C."/>
            <person name="Bouquet J.M."/>
            <person name="Danks G."/>
            <person name="Poulain J."/>
            <person name="Campsteijn C."/>
            <person name="Adamski M."/>
            <person name="Cross I."/>
            <person name="Yadetie F."/>
            <person name="Muffato M."/>
            <person name="Louis A."/>
            <person name="Butcher S."/>
            <person name="Tsagkogeorga G."/>
            <person name="Konrad A."/>
            <person name="Singh S."/>
            <person name="Jensen M.F."/>
            <person name="Cong E.H."/>
            <person name="Eikeseth-Otteraa H."/>
            <person name="Noel B."/>
            <person name="Anthouard V."/>
            <person name="Porcel B.M."/>
            <person name="Kachouri-Lafond R."/>
            <person name="Nishino A."/>
            <person name="Ugolini M."/>
            <person name="Chourrout P."/>
            <person name="Nishida H."/>
            <person name="Aasland R."/>
            <person name="Huzurbazar S."/>
            <person name="Westhof E."/>
            <person name="Delsuc F."/>
            <person name="Lehrach H."/>
            <person name="Reinhardt R."/>
            <person name="Weissenbach J."/>
            <person name="Roy S.W."/>
            <person name="Artiguenave F."/>
            <person name="Postlethwait J.H."/>
            <person name="Manak J.R."/>
            <person name="Thompson E.M."/>
            <person name="Jaillon O."/>
            <person name="Du Pasquier L."/>
            <person name="Boudinot P."/>
            <person name="Liberles D.A."/>
            <person name="Volff J.N."/>
            <person name="Philippe H."/>
            <person name="Lenhard B."/>
            <person name="Roest Crollius H."/>
            <person name="Wincker P."/>
            <person name="Chourrout D."/>
        </authorList>
    </citation>
    <scope>NUCLEOTIDE SEQUENCE [LARGE SCALE GENOMIC DNA]</scope>
</reference>
<feature type="region of interest" description="Disordered" evidence="2">
    <location>
        <begin position="280"/>
        <end position="300"/>
    </location>
</feature>
<keyword evidence="4" id="KW-1185">Reference proteome</keyword>
<gene>
    <name evidence="3" type="ORF">GSOID_T00005979001</name>
</gene>
<accession>E4WSU9</accession>
<sequence>MQIFFRKKFYELKTIKQSKREKEAQKSYLQKATPAELKIIFEHHRQDFEHGQDLALLDDSADIANMPVMMKSHRCDACRLIAMFLGQEFWRLEEVYSRFSRKLSEDVLYDGLEEFCKVKNWERVGLTQTALGLNPNTGKLILDEWRLTGPGYETWDIRGEVTATSQLWPTRFSKMCAELVESFGEEELYRFWKNVTADSTGEPKTSDLDDLLCFSGKSAECNRYRNPSKVKTEPKTISVLEEYRIFENEINERRRKEKERDRKNMIEEQKRLMNLAIEREKAAQSKAEAVTKTEKPKEEL</sequence>